<evidence type="ECO:0000313" key="2">
    <source>
        <dbReference type="EMBL" id="KAF7510165.1"/>
    </source>
</evidence>
<gene>
    <name evidence="2" type="ORF">GJ744_007064</name>
</gene>
<dbReference type="EMBL" id="JAACFV010000033">
    <property type="protein sequence ID" value="KAF7510165.1"/>
    <property type="molecule type" value="Genomic_DNA"/>
</dbReference>
<organism evidence="2 3">
    <name type="scientific">Endocarpon pusillum</name>
    <dbReference type="NCBI Taxonomy" id="364733"/>
    <lineage>
        <taxon>Eukaryota</taxon>
        <taxon>Fungi</taxon>
        <taxon>Dikarya</taxon>
        <taxon>Ascomycota</taxon>
        <taxon>Pezizomycotina</taxon>
        <taxon>Eurotiomycetes</taxon>
        <taxon>Chaetothyriomycetidae</taxon>
        <taxon>Verrucariales</taxon>
        <taxon>Verrucariaceae</taxon>
        <taxon>Endocarpon</taxon>
    </lineage>
</organism>
<protein>
    <submittedName>
        <fullName evidence="2">Uncharacterized protein</fullName>
    </submittedName>
</protein>
<reference evidence="2" key="1">
    <citation type="submission" date="2020-02" db="EMBL/GenBank/DDBJ databases">
        <authorList>
            <person name="Palmer J.M."/>
        </authorList>
    </citation>
    <scope>NUCLEOTIDE SEQUENCE</scope>
    <source>
        <strain evidence="2">EPUS1.4</strain>
        <tissue evidence="2">Thallus</tissue>
    </source>
</reference>
<feature type="compositionally biased region" description="Polar residues" evidence="1">
    <location>
        <begin position="208"/>
        <end position="217"/>
    </location>
</feature>
<name>A0A8H7AJB8_9EURO</name>
<evidence type="ECO:0000313" key="3">
    <source>
        <dbReference type="Proteomes" id="UP000606974"/>
    </source>
</evidence>
<keyword evidence="3" id="KW-1185">Reference proteome</keyword>
<accession>A0A8H7AJB8</accession>
<evidence type="ECO:0000256" key="1">
    <source>
        <dbReference type="SAM" id="MobiDB-lite"/>
    </source>
</evidence>
<dbReference type="Proteomes" id="UP000606974">
    <property type="component" value="Unassembled WGS sequence"/>
</dbReference>
<feature type="region of interest" description="Disordered" evidence="1">
    <location>
        <begin position="186"/>
        <end position="217"/>
    </location>
</feature>
<dbReference type="AlphaFoldDB" id="A0A8H7AJB8"/>
<sequence>MNKDFALNDLNDVYHNLLRGSNMAGLAHIELHEIYVIVKMRPVIRLFTSLTRAAKATSFTNASTDPMQALQGIRYEARRRSETGLLAVQQLAGMNKGLTLVSLHHESPELDLHSNGGLLNVIEIYYRTLKFVVEENRRLLLSEVPKLLTARLVPLPPTYSSNTRFEVDPHWTSHQGYSIRDAHKVESKQAVKASAEQRPSNGKPVRDQGSTTDIQGSTTVCSTLGQFQNTQGSTSVNASARIMAQRCR</sequence>
<proteinExistence type="predicted"/>
<comment type="caution">
    <text evidence="2">The sequence shown here is derived from an EMBL/GenBank/DDBJ whole genome shotgun (WGS) entry which is preliminary data.</text>
</comment>